<keyword evidence="13" id="KW-1185">Reference proteome</keyword>
<comment type="similarity">
    <text evidence="2 8">Belongs to the carbamoyltransferase HypF family.</text>
</comment>
<keyword evidence="4" id="KW-0479">Metal-binding</keyword>
<dbReference type="EC" id="6.2.-.-" evidence="8"/>
<dbReference type="Proteomes" id="UP001162891">
    <property type="component" value="Chromosome"/>
</dbReference>
<evidence type="ECO:0000256" key="6">
    <source>
        <dbReference type="ARBA" id="ARBA00022833"/>
    </source>
</evidence>
<evidence type="ECO:0000313" key="13">
    <source>
        <dbReference type="Proteomes" id="UP001162891"/>
    </source>
</evidence>
<organism evidence="12 13">
    <name type="scientific">Anaeromyxobacter oryzae</name>
    <dbReference type="NCBI Taxonomy" id="2918170"/>
    <lineage>
        <taxon>Bacteria</taxon>
        <taxon>Pseudomonadati</taxon>
        <taxon>Myxococcota</taxon>
        <taxon>Myxococcia</taxon>
        <taxon>Myxococcales</taxon>
        <taxon>Cystobacterineae</taxon>
        <taxon>Anaeromyxobacteraceae</taxon>
        <taxon>Anaeromyxobacter</taxon>
    </lineage>
</organism>
<evidence type="ECO:0000259" key="10">
    <source>
        <dbReference type="PROSITE" id="PS51160"/>
    </source>
</evidence>
<dbReference type="InterPro" id="IPR006070">
    <property type="entry name" value="Sua5-like_dom"/>
</dbReference>
<keyword evidence="3" id="KW-0436">Ligase</keyword>
<dbReference type="PANTHER" id="PTHR42959:SF1">
    <property type="entry name" value="CARBAMOYLTRANSFERASE HYPF"/>
    <property type="match status" value="1"/>
</dbReference>
<proteinExistence type="inferred from homology"/>
<dbReference type="Gene3D" id="3.30.420.360">
    <property type="match status" value="1"/>
</dbReference>
<dbReference type="Pfam" id="PF07503">
    <property type="entry name" value="zf-HYPF"/>
    <property type="match status" value="2"/>
</dbReference>
<dbReference type="InterPro" id="IPR017945">
    <property type="entry name" value="DHBP_synth_RibB-like_a/b_dom"/>
</dbReference>
<dbReference type="InterPro" id="IPR036046">
    <property type="entry name" value="Acylphosphatase-like_dom_sf"/>
</dbReference>
<feature type="domain" description="Acylphosphatase-like" evidence="10">
    <location>
        <begin position="2"/>
        <end position="88"/>
    </location>
</feature>
<dbReference type="InterPro" id="IPR055128">
    <property type="entry name" value="HypF_C_2"/>
</dbReference>
<protein>
    <recommendedName>
        <fullName evidence="8">Carbamoyltransferase</fullName>
        <ecNumber evidence="8">6.2.-.-</ecNumber>
    </recommendedName>
</protein>
<dbReference type="Pfam" id="PF00708">
    <property type="entry name" value="Acylphosphatase"/>
    <property type="match status" value="1"/>
</dbReference>
<evidence type="ECO:0000256" key="1">
    <source>
        <dbReference type="ARBA" id="ARBA00004711"/>
    </source>
</evidence>
<dbReference type="PROSITE" id="PS51160">
    <property type="entry name" value="ACYLPHOSPHATASE_3"/>
    <property type="match status" value="1"/>
</dbReference>
<keyword evidence="5" id="KW-0863">Zinc-finger</keyword>
<dbReference type="RefSeq" id="WP_248357859.1">
    <property type="nucleotide sequence ID" value="NZ_AP025591.1"/>
</dbReference>
<dbReference type="InterPro" id="IPR051060">
    <property type="entry name" value="Carbamoyltrans_HypF-like"/>
</dbReference>
<dbReference type="InterPro" id="IPR011125">
    <property type="entry name" value="Znf_HypF"/>
</dbReference>
<dbReference type="Gene3D" id="3.30.420.40">
    <property type="match status" value="1"/>
</dbReference>
<name>A0ABM7WPJ5_9BACT</name>
<comment type="pathway">
    <text evidence="1">Protein modification; [NiFe] hydrogenase maturation.</text>
</comment>
<evidence type="ECO:0000256" key="7">
    <source>
        <dbReference type="ARBA" id="ARBA00048220"/>
    </source>
</evidence>
<evidence type="ECO:0000256" key="9">
    <source>
        <dbReference type="PROSITE-ProRule" id="PRU00520"/>
    </source>
</evidence>
<evidence type="ECO:0000256" key="5">
    <source>
        <dbReference type="ARBA" id="ARBA00022771"/>
    </source>
</evidence>
<sequence length="760" mass="79412">MRRGIRVRGAVQGVGFRPTVFRLARDAGLAGLVRNDDDGVWIEVEGAPEALEAFPGLLRARAPPLCRIDAVEVAPLAPLGEAGFRVAASATGLAARAAIPSDAATCDECLRELGDPGDRRHRYPFVNCTDCGPRYTIVRDVPYDRARTTMDRFALCPACRAEYEDPGSRRFHAEPNACPACGPRLELRAPGRPAATGDAAVSAAVAVLRGGGVVAVKGLGGYLLATDARDEAAVARLRVAKRRPHRPFAIMARDLAEARAVAEVDEAGAALLASRARPIVLLPARLGAGVAPSVAPGLPELGLMLPPTPLHHLLLADGPRLLVMTSGNVSEEPIARSDAEALERLAPLADAVLLHDREIHARADDSVVRVVDGRPLILRRARGFVPEPVPLLDAAPPLLAVGAELKATVCLARGGEAVLSPHLGDLSNVETHRFFAEVIERLPRLLGVRPEAVAHDLHPDYASTRWALASGLPRVPVQHHHAHVAACLAEHGRGGPVLGIAFDGTGCGPAGDLWGGEVLAVDLRGFRRLAWLRPIALAGGEAAIRAPWRLACAALLDAGEPLDLLARIPPPRLAAVCDLLARGVASPRATGAGRWFDAVAALCAVRDEISYEGQAAVELEGVAAPGEAAPYPFALAPGRAGTEVDLRPMVRALAAELRGGAGAASASARFHETLARAVGAACGRAREETRLGTVALSGGCFQNRRLSERCAALLAGAGFEVLRHGKVPPNDGGIALGQAAIAAHRLARGGGAAHVPRDPR</sequence>
<evidence type="ECO:0000313" key="12">
    <source>
        <dbReference type="EMBL" id="BDG01379.1"/>
    </source>
</evidence>
<accession>A0ABM7WPJ5</accession>
<keyword evidence="6" id="KW-0862">Zinc</keyword>
<reference evidence="13" key="1">
    <citation type="journal article" date="2022" name="Int. J. Syst. Evol. Microbiol.">
        <title>Anaeromyxobacter oryzae sp. nov., Anaeromyxobacter diazotrophicus sp. nov. and Anaeromyxobacter paludicola sp. nov., isolated from paddy soils.</title>
        <authorList>
            <person name="Itoh H."/>
            <person name="Xu Z."/>
            <person name="Mise K."/>
            <person name="Masuda Y."/>
            <person name="Ushijima N."/>
            <person name="Hayakawa C."/>
            <person name="Shiratori Y."/>
            <person name="Senoo K."/>
        </authorList>
    </citation>
    <scope>NUCLEOTIDE SEQUENCE [LARGE SCALE GENOMIC DNA]</scope>
    <source>
        <strain evidence="13">Red232</strain>
    </source>
</reference>
<dbReference type="InterPro" id="IPR041440">
    <property type="entry name" value="HypF_C"/>
</dbReference>
<evidence type="ECO:0000259" key="11">
    <source>
        <dbReference type="PROSITE" id="PS51163"/>
    </source>
</evidence>
<dbReference type="InterPro" id="IPR017968">
    <property type="entry name" value="Acylphosphatase_CS"/>
</dbReference>
<dbReference type="PIRSF" id="PIRSF006256">
    <property type="entry name" value="CMPcnvr_hdrg_mat"/>
    <property type="match status" value="1"/>
</dbReference>
<feature type="domain" description="YrdC-like" evidence="11">
    <location>
        <begin position="198"/>
        <end position="383"/>
    </location>
</feature>
<evidence type="ECO:0000256" key="4">
    <source>
        <dbReference type="ARBA" id="ARBA00022723"/>
    </source>
</evidence>
<evidence type="ECO:0000256" key="2">
    <source>
        <dbReference type="ARBA" id="ARBA00008097"/>
    </source>
</evidence>
<dbReference type="PANTHER" id="PTHR42959">
    <property type="entry name" value="CARBAMOYLTRANSFERASE"/>
    <property type="match status" value="1"/>
</dbReference>
<dbReference type="PROSITE" id="PS51163">
    <property type="entry name" value="YRDC"/>
    <property type="match status" value="1"/>
</dbReference>
<dbReference type="EMBL" id="AP025591">
    <property type="protein sequence ID" value="BDG01379.1"/>
    <property type="molecule type" value="Genomic_DNA"/>
</dbReference>
<dbReference type="Pfam" id="PF01300">
    <property type="entry name" value="Sua5_yciO_yrdC"/>
    <property type="match status" value="1"/>
</dbReference>
<keyword evidence="9" id="KW-0378">Hydrolase</keyword>
<dbReference type="SUPFAM" id="SSF54975">
    <property type="entry name" value="Acylphosphatase/BLUF domain-like"/>
    <property type="match status" value="1"/>
</dbReference>
<dbReference type="PROSITE" id="PS00150">
    <property type="entry name" value="ACYLPHOSPHATASE_1"/>
    <property type="match status" value="1"/>
</dbReference>
<dbReference type="Pfam" id="PF17788">
    <property type="entry name" value="HypF_C"/>
    <property type="match status" value="1"/>
</dbReference>
<dbReference type="Gene3D" id="3.90.870.50">
    <property type="match status" value="1"/>
</dbReference>
<gene>
    <name evidence="12" type="primary">hypF_1</name>
    <name evidence="12" type="ORF">AMOR_03750</name>
</gene>
<dbReference type="Gene3D" id="3.30.110.120">
    <property type="match status" value="1"/>
</dbReference>
<feature type="active site" evidence="9">
    <location>
        <position position="17"/>
    </location>
</feature>
<dbReference type="SUPFAM" id="SSF55821">
    <property type="entry name" value="YrdC/RibB"/>
    <property type="match status" value="1"/>
</dbReference>
<dbReference type="InterPro" id="IPR004421">
    <property type="entry name" value="Carbamoyltransferase_HypF"/>
</dbReference>
<comment type="catalytic activity">
    <reaction evidence="9">
        <text>an acyl phosphate + H2O = a carboxylate + phosphate + H(+)</text>
        <dbReference type="Rhea" id="RHEA:14965"/>
        <dbReference type="ChEBI" id="CHEBI:15377"/>
        <dbReference type="ChEBI" id="CHEBI:15378"/>
        <dbReference type="ChEBI" id="CHEBI:29067"/>
        <dbReference type="ChEBI" id="CHEBI:43474"/>
        <dbReference type="ChEBI" id="CHEBI:59918"/>
        <dbReference type="EC" id="3.6.1.7"/>
    </reaction>
</comment>
<comment type="catalytic activity">
    <reaction evidence="7">
        <text>C-terminal L-cysteinyl-[HypE protein] + carbamoyl phosphate + ATP + H2O = C-terminal S-carboxamide-L-cysteinyl-[HypE protein] + AMP + phosphate + diphosphate + H(+)</text>
        <dbReference type="Rhea" id="RHEA:55636"/>
        <dbReference type="Rhea" id="RHEA-COMP:14247"/>
        <dbReference type="Rhea" id="RHEA-COMP:14392"/>
        <dbReference type="ChEBI" id="CHEBI:15377"/>
        <dbReference type="ChEBI" id="CHEBI:15378"/>
        <dbReference type="ChEBI" id="CHEBI:30616"/>
        <dbReference type="ChEBI" id="CHEBI:33019"/>
        <dbReference type="ChEBI" id="CHEBI:43474"/>
        <dbReference type="ChEBI" id="CHEBI:58228"/>
        <dbReference type="ChEBI" id="CHEBI:76913"/>
        <dbReference type="ChEBI" id="CHEBI:139126"/>
        <dbReference type="ChEBI" id="CHEBI:456215"/>
    </reaction>
</comment>
<evidence type="ECO:0000256" key="3">
    <source>
        <dbReference type="ARBA" id="ARBA00022598"/>
    </source>
</evidence>
<dbReference type="InterPro" id="IPR001792">
    <property type="entry name" value="Acylphosphatase-like_dom"/>
</dbReference>
<dbReference type="NCBIfam" id="TIGR00143">
    <property type="entry name" value="hypF"/>
    <property type="match status" value="1"/>
</dbReference>
<dbReference type="Pfam" id="PF22521">
    <property type="entry name" value="HypF_C_2"/>
    <property type="match status" value="1"/>
</dbReference>
<evidence type="ECO:0000256" key="8">
    <source>
        <dbReference type="PIRNR" id="PIRNR006256"/>
    </source>
</evidence>
<feature type="active site" evidence="9">
    <location>
        <position position="35"/>
    </location>
</feature>